<name>A0A183SSF6_SCHSO</name>
<accession>A0A183SSF6</accession>
<dbReference type="Proteomes" id="UP000275846">
    <property type="component" value="Unassembled WGS sequence"/>
</dbReference>
<sequence length="162" mass="17808">MASIFSIAVFSRLFFLLQLILFHSGVKGAVICEEQVVDCSPIRQFDRRSPTRSTSQEDRRWERAHVAGAAGAAPGRATTPPCSAFVMERHPNNACRAVAPGLVRRIYHVARLGGKVAAYGPAYTGYCTVVRQFCMQRDSQALIAIGFYQHARMSVKIVGTCT</sequence>
<dbReference type="EMBL" id="UYSU01034011">
    <property type="protein sequence ID" value="VDL93539.1"/>
    <property type="molecule type" value="Genomic_DNA"/>
</dbReference>
<dbReference type="WBParaSite" id="SSLN_0000738901-mRNA-1">
    <property type="protein sequence ID" value="SSLN_0000738901-mRNA-1"/>
    <property type="gene ID" value="SSLN_0000738901"/>
</dbReference>
<reference evidence="4" key="1">
    <citation type="submission" date="2016-06" db="UniProtKB">
        <authorList>
            <consortium name="WormBaseParasite"/>
        </authorList>
    </citation>
    <scope>IDENTIFICATION</scope>
</reference>
<proteinExistence type="predicted"/>
<keyword evidence="1" id="KW-0732">Signal</keyword>
<feature type="chain" id="PRO_5043141278" evidence="1">
    <location>
        <begin position="29"/>
        <end position="162"/>
    </location>
</feature>
<organism evidence="4">
    <name type="scientific">Schistocephalus solidus</name>
    <name type="common">Tapeworm</name>
    <dbReference type="NCBI Taxonomy" id="70667"/>
    <lineage>
        <taxon>Eukaryota</taxon>
        <taxon>Metazoa</taxon>
        <taxon>Spiralia</taxon>
        <taxon>Lophotrochozoa</taxon>
        <taxon>Platyhelminthes</taxon>
        <taxon>Cestoda</taxon>
        <taxon>Eucestoda</taxon>
        <taxon>Diphyllobothriidea</taxon>
        <taxon>Diphyllobothriidae</taxon>
        <taxon>Schistocephalus</taxon>
    </lineage>
</organism>
<gene>
    <name evidence="2" type="ORF">SSLN_LOCUS7154</name>
</gene>
<evidence type="ECO:0000313" key="2">
    <source>
        <dbReference type="EMBL" id="VDL93539.1"/>
    </source>
</evidence>
<evidence type="ECO:0000313" key="3">
    <source>
        <dbReference type="Proteomes" id="UP000275846"/>
    </source>
</evidence>
<dbReference type="AlphaFoldDB" id="A0A183SSF6"/>
<keyword evidence="3" id="KW-1185">Reference proteome</keyword>
<protein>
    <submittedName>
        <fullName evidence="4">Secreted protein</fullName>
    </submittedName>
</protein>
<evidence type="ECO:0000256" key="1">
    <source>
        <dbReference type="SAM" id="SignalP"/>
    </source>
</evidence>
<feature type="signal peptide" evidence="1">
    <location>
        <begin position="1"/>
        <end position="28"/>
    </location>
</feature>
<reference evidence="2 3" key="2">
    <citation type="submission" date="2018-11" db="EMBL/GenBank/DDBJ databases">
        <authorList>
            <consortium name="Pathogen Informatics"/>
        </authorList>
    </citation>
    <scope>NUCLEOTIDE SEQUENCE [LARGE SCALE GENOMIC DNA]</scope>
    <source>
        <strain evidence="2 3">NST_G2</strain>
    </source>
</reference>
<evidence type="ECO:0000313" key="4">
    <source>
        <dbReference type="WBParaSite" id="SSLN_0000738901-mRNA-1"/>
    </source>
</evidence>